<feature type="non-terminal residue" evidence="2">
    <location>
        <position position="1"/>
    </location>
</feature>
<dbReference type="InParanoid" id="A0A2P6MMS9"/>
<protein>
    <submittedName>
        <fullName evidence="2">Uncharacterized protein</fullName>
    </submittedName>
</protein>
<keyword evidence="1" id="KW-0732">Signal</keyword>
<organism evidence="2 3">
    <name type="scientific">Planoprotostelium fungivorum</name>
    <dbReference type="NCBI Taxonomy" id="1890364"/>
    <lineage>
        <taxon>Eukaryota</taxon>
        <taxon>Amoebozoa</taxon>
        <taxon>Evosea</taxon>
        <taxon>Variosea</taxon>
        <taxon>Cavosteliida</taxon>
        <taxon>Cavosteliaceae</taxon>
        <taxon>Planoprotostelium</taxon>
    </lineage>
</organism>
<feature type="chain" id="PRO_5015201890" evidence="1">
    <location>
        <begin position="20"/>
        <end position="210"/>
    </location>
</feature>
<dbReference type="EMBL" id="MDYQ01000714">
    <property type="protein sequence ID" value="PRP73005.1"/>
    <property type="molecule type" value="Genomic_DNA"/>
</dbReference>
<feature type="signal peptide" evidence="1">
    <location>
        <begin position="1"/>
        <end position="19"/>
    </location>
</feature>
<sequence length="210" mass="22535">PSPILSLFIFCVKFDYCWWPLTVPRPTKDEVSNNSNTTHDCHEDLDNAANLEIGGATRAVISSAHSSDITRADCPSDSIVLSLMEIGICFSSRYTKCATQSGSATSQIMLACVECDRVGLAIKFPVISSAHSSDNTKADCPSDSIVLSLMEIGICFSSRYTKCATQSGSATSQIMLACVECDRVGLTIKFPSVRSVTNARGSDTSQLRLA</sequence>
<reference evidence="2 3" key="1">
    <citation type="journal article" date="2018" name="Genome Biol. Evol.">
        <title>Multiple Roots of Fruiting Body Formation in Amoebozoa.</title>
        <authorList>
            <person name="Hillmann F."/>
            <person name="Forbes G."/>
            <person name="Novohradska S."/>
            <person name="Ferling I."/>
            <person name="Riege K."/>
            <person name="Groth M."/>
            <person name="Westermann M."/>
            <person name="Marz M."/>
            <person name="Spaller T."/>
            <person name="Winckler T."/>
            <person name="Schaap P."/>
            <person name="Glockner G."/>
        </authorList>
    </citation>
    <scope>NUCLEOTIDE SEQUENCE [LARGE SCALE GENOMIC DNA]</scope>
    <source>
        <strain evidence="2 3">Jena</strain>
    </source>
</reference>
<comment type="caution">
    <text evidence="2">The sequence shown here is derived from an EMBL/GenBank/DDBJ whole genome shotgun (WGS) entry which is preliminary data.</text>
</comment>
<evidence type="ECO:0000256" key="1">
    <source>
        <dbReference type="SAM" id="SignalP"/>
    </source>
</evidence>
<keyword evidence="3" id="KW-1185">Reference proteome</keyword>
<accession>A0A2P6MMS9</accession>
<proteinExistence type="predicted"/>
<dbReference type="AlphaFoldDB" id="A0A2P6MMS9"/>
<dbReference type="Proteomes" id="UP000241769">
    <property type="component" value="Unassembled WGS sequence"/>
</dbReference>
<gene>
    <name evidence="2" type="ORF">PROFUN_16875</name>
</gene>
<name>A0A2P6MMS9_9EUKA</name>
<evidence type="ECO:0000313" key="3">
    <source>
        <dbReference type="Proteomes" id="UP000241769"/>
    </source>
</evidence>
<evidence type="ECO:0000313" key="2">
    <source>
        <dbReference type="EMBL" id="PRP73005.1"/>
    </source>
</evidence>